<dbReference type="PROSITE" id="PS50847">
    <property type="entry name" value="GRAM_POS_ANCHORING"/>
    <property type="match status" value="1"/>
</dbReference>
<evidence type="ECO:0000256" key="2">
    <source>
        <dbReference type="ARBA" id="ARBA00022525"/>
    </source>
</evidence>
<keyword evidence="3 5" id="KW-0732">Signal</keyword>
<dbReference type="NCBIfam" id="TIGR01167">
    <property type="entry name" value="LPXTG_anchor"/>
    <property type="match status" value="1"/>
</dbReference>
<keyword evidence="1" id="KW-0134">Cell wall</keyword>
<feature type="domain" description="Gram-positive cocci surface proteins LPxTG" evidence="6">
    <location>
        <begin position="261"/>
        <end position="294"/>
    </location>
</feature>
<keyword evidence="2" id="KW-0964">Secreted</keyword>
<dbReference type="EMBL" id="JABEPQ010000003">
    <property type="protein sequence ID" value="NNM47071.1"/>
    <property type="molecule type" value="Genomic_DNA"/>
</dbReference>
<keyword evidence="8" id="KW-1185">Reference proteome</keyword>
<feature type="chain" id="PRO_5032528856" evidence="5">
    <location>
        <begin position="30"/>
        <end position="294"/>
    </location>
</feature>
<sequence length="294" mass="29222">MPSFRLRLGAAAAVVALGGILFTAGAAQAADGATITVESDPADEGVVFSEDPLMASGTCPVRADSSATVTVKQGGDVVATDAVDVAADGTWSAELDISDAGDGDATVTVDCFAYADQRPTGSASTDIYVITFDSPIIDVTVSPSKVRLGEQLTITGQCPAGTEVAVVAAGTEDADEPFLAETVTPAADGTVRYTGTVPRTGVEPGKAAAFVLCGVGSLDVLDGSNTDEFPTAFGFAEFTVLPAAVAPGTATAPPASTTPVLANTGSDNGPMAALAAGLLVLGAAAHVARRRVTR</sequence>
<dbReference type="RefSeq" id="WP_171244208.1">
    <property type="nucleotide sequence ID" value="NZ_JABEPQ010000003.1"/>
</dbReference>
<dbReference type="InterPro" id="IPR019931">
    <property type="entry name" value="LPXTG_anchor"/>
</dbReference>
<organism evidence="7 8">
    <name type="scientific">Knoellia koreensis</name>
    <dbReference type="NCBI Taxonomy" id="2730921"/>
    <lineage>
        <taxon>Bacteria</taxon>
        <taxon>Bacillati</taxon>
        <taxon>Actinomycetota</taxon>
        <taxon>Actinomycetes</taxon>
        <taxon>Micrococcales</taxon>
        <taxon>Intrasporangiaceae</taxon>
        <taxon>Knoellia</taxon>
    </lineage>
</organism>
<dbReference type="Proteomes" id="UP000588586">
    <property type="component" value="Unassembled WGS sequence"/>
</dbReference>
<reference evidence="7 8" key="1">
    <citation type="submission" date="2020-04" db="EMBL/GenBank/DDBJ databases">
        <title>Knoellia sp. isolate from air conditioner.</title>
        <authorList>
            <person name="Chea S."/>
            <person name="Kim D.-U."/>
        </authorList>
    </citation>
    <scope>NUCLEOTIDE SEQUENCE [LARGE SCALE GENOMIC DNA]</scope>
    <source>
        <strain evidence="7 8">DB2414S</strain>
    </source>
</reference>
<evidence type="ECO:0000256" key="1">
    <source>
        <dbReference type="ARBA" id="ARBA00022512"/>
    </source>
</evidence>
<evidence type="ECO:0000313" key="8">
    <source>
        <dbReference type="Proteomes" id="UP000588586"/>
    </source>
</evidence>
<accession>A0A849HL34</accession>
<name>A0A849HL34_9MICO</name>
<gene>
    <name evidence="7" type="ORF">HJG52_13800</name>
</gene>
<evidence type="ECO:0000256" key="5">
    <source>
        <dbReference type="SAM" id="SignalP"/>
    </source>
</evidence>
<comment type="caution">
    <text evidence="7">The sequence shown here is derived from an EMBL/GenBank/DDBJ whole genome shotgun (WGS) entry which is preliminary data.</text>
</comment>
<evidence type="ECO:0000256" key="4">
    <source>
        <dbReference type="ARBA" id="ARBA00023088"/>
    </source>
</evidence>
<feature type="signal peptide" evidence="5">
    <location>
        <begin position="1"/>
        <end position="29"/>
    </location>
</feature>
<dbReference type="AlphaFoldDB" id="A0A849HL34"/>
<keyword evidence="4" id="KW-0572">Peptidoglycan-anchor</keyword>
<evidence type="ECO:0000256" key="3">
    <source>
        <dbReference type="ARBA" id="ARBA00022729"/>
    </source>
</evidence>
<evidence type="ECO:0000313" key="7">
    <source>
        <dbReference type="EMBL" id="NNM47071.1"/>
    </source>
</evidence>
<evidence type="ECO:0000259" key="6">
    <source>
        <dbReference type="PROSITE" id="PS50847"/>
    </source>
</evidence>
<proteinExistence type="predicted"/>
<protein>
    <submittedName>
        <fullName evidence="7">LPXTG cell wall anchor domain-containing protein</fullName>
    </submittedName>
</protein>